<dbReference type="Gene3D" id="1.10.287.1350">
    <property type="match status" value="1"/>
</dbReference>
<dbReference type="SUPFAM" id="SSF46785">
    <property type="entry name" value="Winged helix' DNA-binding domain"/>
    <property type="match status" value="1"/>
</dbReference>
<keyword evidence="7" id="KW-1185">Reference proteome</keyword>
<dbReference type="InterPro" id="IPR012967">
    <property type="entry name" value="COMT_dimerisation"/>
</dbReference>
<dbReference type="InterPro" id="IPR029063">
    <property type="entry name" value="SAM-dependent_MTases_sf"/>
</dbReference>
<dbReference type="InterPro" id="IPR036388">
    <property type="entry name" value="WH-like_DNA-bd_sf"/>
</dbReference>
<dbReference type="Gene3D" id="3.40.50.150">
    <property type="entry name" value="Vaccinia Virus protein VP39"/>
    <property type="match status" value="1"/>
</dbReference>
<dbReference type="Proteomes" id="UP000216998">
    <property type="component" value="Unassembled WGS sequence"/>
</dbReference>
<dbReference type="InterPro" id="IPR036390">
    <property type="entry name" value="WH_DNA-bd_sf"/>
</dbReference>
<evidence type="ECO:0000256" key="1">
    <source>
        <dbReference type="ARBA" id="ARBA00022603"/>
    </source>
</evidence>
<dbReference type="PANTHER" id="PTHR43712">
    <property type="entry name" value="PUTATIVE (AFU_ORTHOLOGUE AFUA_4G14580)-RELATED"/>
    <property type="match status" value="1"/>
</dbReference>
<proteinExistence type="predicted"/>
<evidence type="ECO:0000259" key="4">
    <source>
        <dbReference type="Pfam" id="PF00891"/>
    </source>
</evidence>
<dbReference type="Gene3D" id="1.10.10.10">
    <property type="entry name" value="Winged helix-like DNA-binding domain superfamily/Winged helix DNA-binding domain"/>
    <property type="match status" value="1"/>
</dbReference>
<dbReference type="SUPFAM" id="SSF53335">
    <property type="entry name" value="S-adenosyl-L-methionine-dependent methyltransferases"/>
    <property type="match status" value="1"/>
</dbReference>
<dbReference type="InterPro" id="IPR016461">
    <property type="entry name" value="COMT-like"/>
</dbReference>
<dbReference type="Pfam" id="PF00891">
    <property type="entry name" value="Methyltransf_2"/>
    <property type="match status" value="1"/>
</dbReference>
<feature type="domain" description="O-methyltransferase dimerisation" evidence="5">
    <location>
        <begin position="47"/>
        <end position="110"/>
    </location>
</feature>
<dbReference type="OrthoDB" id="7418600at2"/>
<dbReference type="PROSITE" id="PS51683">
    <property type="entry name" value="SAM_OMT_II"/>
    <property type="match status" value="1"/>
</dbReference>
<keyword evidence="2 6" id="KW-0808">Transferase</keyword>
<dbReference type="Pfam" id="PF08100">
    <property type="entry name" value="Dimerisation"/>
    <property type="match status" value="1"/>
</dbReference>
<evidence type="ECO:0000256" key="3">
    <source>
        <dbReference type="ARBA" id="ARBA00022691"/>
    </source>
</evidence>
<protein>
    <submittedName>
        <fullName evidence="6">Methyltransferase</fullName>
    </submittedName>
</protein>
<evidence type="ECO:0000259" key="5">
    <source>
        <dbReference type="Pfam" id="PF08100"/>
    </source>
</evidence>
<dbReference type="GO" id="GO:0046983">
    <property type="term" value="F:protein dimerization activity"/>
    <property type="evidence" value="ECO:0007669"/>
    <property type="project" value="InterPro"/>
</dbReference>
<dbReference type="InterPro" id="IPR001077">
    <property type="entry name" value="COMT_C"/>
</dbReference>
<evidence type="ECO:0000256" key="2">
    <source>
        <dbReference type="ARBA" id="ARBA00022679"/>
    </source>
</evidence>
<sequence length="373" mass="40348">MRASPPLALRLRLWRNRMIASPAFRRLVARVPLLRAIGNRKANDLFRLTGGFIFSQVMLAGVRLGLYAALVDTPATTESLASHTGIPDTRLRIFLRANAALGLLVEAAPDLWVLDDAGVVLASDRGLSAMVMHHAMLYRDLAEPDQLLRGAVTATELREYWAYVRDMSGTGPKPAEVDGYSLLMRESQAMMADCILAAHDFSGVRVLLDVGGGDGAFLAAAANRYPDLALRLFDLPAVAPRANRHLESLGLSDRTWVHGGDFTRDPLPDDADCVTLVRILCDHDDSRVAAILANLHRSLRSGTTLIVAEAMDGKTEGARLSAAYFSLYFLAMGSGRCRNAQEIASLLSAAGFKKVRTVATATPLIATLVIATR</sequence>
<feature type="domain" description="O-methyltransferase C-terminal" evidence="4">
    <location>
        <begin position="176"/>
        <end position="353"/>
    </location>
</feature>
<dbReference type="AlphaFoldDB" id="A0A255YYP4"/>
<dbReference type="CDD" id="cd02440">
    <property type="entry name" value="AdoMet_MTases"/>
    <property type="match status" value="1"/>
</dbReference>
<dbReference type="GO" id="GO:0008171">
    <property type="term" value="F:O-methyltransferase activity"/>
    <property type="evidence" value="ECO:0007669"/>
    <property type="project" value="InterPro"/>
</dbReference>
<comment type="caution">
    <text evidence="6">The sequence shown here is derived from an EMBL/GenBank/DDBJ whole genome shotgun (WGS) entry which is preliminary data.</text>
</comment>
<keyword evidence="1 6" id="KW-0489">Methyltransferase</keyword>
<reference evidence="6 7" key="1">
    <citation type="submission" date="2017-07" db="EMBL/GenBank/DDBJ databases">
        <title>Niveispirillum cyanobacteriorum sp. nov., isolated from cyanobacterial aggregates in a eutrophic lake.</title>
        <authorList>
            <person name="Cai H."/>
        </authorList>
    </citation>
    <scope>NUCLEOTIDE SEQUENCE [LARGE SCALE GENOMIC DNA]</scope>
    <source>
        <strain evidence="7">TH1-14</strain>
    </source>
</reference>
<accession>A0A255YYP4</accession>
<organism evidence="6 7">
    <name type="scientific">Niveispirillum lacus</name>
    <dbReference type="NCBI Taxonomy" id="1981099"/>
    <lineage>
        <taxon>Bacteria</taxon>
        <taxon>Pseudomonadati</taxon>
        <taxon>Pseudomonadota</taxon>
        <taxon>Alphaproteobacteria</taxon>
        <taxon>Rhodospirillales</taxon>
        <taxon>Azospirillaceae</taxon>
        <taxon>Niveispirillum</taxon>
    </lineage>
</organism>
<keyword evidence="3" id="KW-0949">S-adenosyl-L-methionine</keyword>
<dbReference type="GO" id="GO:0032259">
    <property type="term" value="P:methylation"/>
    <property type="evidence" value="ECO:0007669"/>
    <property type="project" value="UniProtKB-KW"/>
</dbReference>
<dbReference type="PANTHER" id="PTHR43712:SF2">
    <property type="entry name" value="O-METHYLTRANSFERASE CICE"/>
    <property type="match status" value="1"/>
</dbReference>
<dbReference type="EMBL" id="NOXU01000029">
    <property type="protein sequence ID" value="OYQ34356.1"/>
    <property type="molecule type" value="Genomic_DNA"/>
</dbReference>
<evidence type="ECO:0000313" key="7">
    <source>
        <dbReference type="Proteomes" id="UP000216998"/>
    </source>
</evidence>
<evidence type="ECO:0000313" key="6">
    <source>
        <dbReference type="EMBL" id="OYQ34356.1"/>
    </source>
</evidence>
<gene>
    <name evidence="6" type="ORF">CHU95_12490</name>
</gene>
<name>A0A255YYP4_9PROT</name>